<reference evidence="2 3" key="1">
    <citation type="submission" date="2014-11" db="EMBL/GenBank/DDBJ databases">
        <authorList>
            <person name="Zhu J."/>
            <person name="Qi W."/>
            <person name="Song R."/>
        </authorList>
    </citation>
    <scope>NUCLEOTIDE SEQUENCE [LARGE SCALE GENOMIC DNA]</scope>
</reference>
<protein>
    <submittedName>
        <fullName evidence="2">Uncharacterized protein</fullName>
    </submittedName>
</protein>
<evidence type="ECO:0000313" key="3">
    <source>
        <dbReference type="Proteomes" id="UP000041254"/>
    </source>
</evidence>
<dbReference type="EMBL" id="CDMY01000553">
    <property type="protein sequence ID" value="CEM22581.1"/>
    <property type="molecule type" value="Genomic_DNA"/>
</dbReference>
<name>A0A0G4G3A3_VITBC</name>
<dbReference type="VEuPathDB" id="CryptoDB:Vbra_16840"/>
<gene>
    <name evidence="2" type="ORF">Vbra_16840</name>
</gene>
<proteinExistence type="predicted"/>
<dbReference type="InParanoid" id="A0A0G4G3A3"/>
<evidence type="ECO:0000256" key="1">
    <source>
        <dbReference type="SAM" id="MobiDB-lite"/>
    </source>
</evidence>
<feature type="compositionally biased region" description="Low complexity" evidence="1">
    <location>
        <begin position="670"/>
        <end position="693"/>
    </location>
</feature>
<feature type="compositionally biased region" description="Low complexity" evidence="1">
    <location>
        <begin position="293"/>
        <end position="305"/>
    </location>
</feature>
<keyword evidence="3" id="KW-1185">Reference proteome</keyword>
<feature type="region of interest" description="Disordered" evidence="1">
    <location>
        <begin position="631"/>
        <end position="757"/>
    </location>
</feature>
<evidence type="ECO:0000313" key="2">
    <source>
        <dbReference type="EMBL" id="CEM22581.1"/>
    </source>
</evidence>
<sequence>MSTEERPLAVAPRTNSIDEFIKQVKARGAKYKPEGLELVEALIASQDDQAAFDNCLMQLEWHVTGIGAAQDQQRAYDLTAVMVNRKALRVLIEAMRAPKTPESQVHASNIVEALCRLSHPSFILTYSGTLDPPDVAGYFACINRIPLHPTDKVYKPHTLAEHVTRARFRLLWAAGKVSAEGASIWRGTDIDFRDYILTHYPEVVPECMGIVGSPGHMAGEAALDFLGVLMIKDAWPSVMPVSVVMGMTTGLVDGAIGRACFIEQQLQQLRSSCSTSSSVGSGGGEDAAAGQPTKASTSSTAITTATTSSTTSSEVVLDESKYVGLVHTLDLASWMESNLRRALEKMRKDDFEEVYHAAVKEHCRQKMVSNLAALAKGQCCEDKPVLKWTATMVLSYILNLATEPWLTDGNGHLVDAAGVRNGHCRMVFDDEEVLRHIAQTFRKEPRGHPRLLKHHMICITFLPWLLMEVMDHASVVRVGFLTTLIRLAKEERIIKGELGRLCTARVLYLLGVLAKGHEKECVREGLLEGLCSLLYWQARGELAVNVEAAACLMLEDIVRYGDSLVDQGTHRRNSYVHIILQLDCVKKMRASAHKTRKGSQLNVQQNLLDFFSRIEGEEFQRTDRMMESFDDDHQHTNHHQPHSTATLLSSYGRRGGGDKKHTANRRAKGGRTSTNTNTKTHTQQQQQQQRTNAAGGGGEGQPSEGGSPSPDGNDGSPAAASSSAASPDDGCVPSDPSLSPGNGNAADDHHQDTDGAPELSDRFQAIVAEEEDLNGHPPPERVMRSLRVETHTTVENVEEDNALNSGSKNETRCDAEREIESLKQQLAEKDAIIDNMQQTQHWSAAKVRELDMVRFESQLKDALILDKDRQIERLEKSFAHLNSDPAELSAELSSLTTESQLQDFSARLMDRQVALSETMSVISRQLPVLQSLSMQTQQSIHAVRAEEGRAAGQGQPTD</sequence>
<dbReference type="AlphaFoldDB" id="A0A0G4G3A3"/>
<feature type="region of interest" description="Disordered" evidence="1">
    <location>
        <begin position="273"/>
        <end position="305"/>
    </location>
</feature>
<feature type="compositionally biased region" description="Low complexity" evidence="1">
    <location>
        <begin position="701"/>
        <end position="727"/>
    </location>
</feature>
<accession>A0A0G4G3A3</accession>
<dbReference type="Proteomes" id="UP000041254">
    <property type="component" value="Unassembled WGS sequence"/>
</dbReference>
<organism evidence="2 3">
    <name type="scientific">Vitrella brassicaformis (strain CCMP3155)</name>
    <dbReference type="NCBI Taxonomy" id="1169540"/>
    <lineage>
        <taxon>Eukaryota</taxon>
        <taxon>Sar</taxon>
        <taxon>Alveolata</taxon>
        <taxon>Colpodellida</taxon>
        <taxon>Vitrellaceae</taxon>
        <taxon>Vitrella</taxon>
    </lineage>
</organism>